<keyword evidence="2" id="KW-1185">Reference proteome</keyword>
<dbReference type="EMBL" id="CAJPWZ010001834">
    <property type="protein sequence ID" value="CAG2225084.1"/>
    <property type="molecule type" value="Genomic_DNA"/>
</dbReference>
<evidence type="ECO:0000313" key="2">
    <source>
        <dbReference type="Proteomes" id="UP000683360"/>
    </source>
</evidence>
<sequence length="151" mass="16673">MIVMESTLKLYDPIKQTDNNTTENKCSSDLVTINTNGLAFASVYHRNNGTCVTYYLENLIWYPVRVEMVNHSQAVSFVKSAGHKGFQYGAPSVSTTKRSTTARFVNSFSTYDSTQNTVSSSSLLSSAENNKLSEKISSYVPTTESATPNKE</sequence>
<accession>A0A8S3SWB3</accession>
<dbReference type="OrthoDB" id="10576586at2759"/>
<organism evidence="1 2">
    <name type="scientific">Mytilus edulis</name>
    <name type="common">Blue mussel</name>
    <dbReference type="NCBI Taxonomy" id="6550"/>
    <lineage>
        <taxon>Eukaryota</taxon>
        <taxon>Metazoa</taxon>
        <taxon>Spiralia</taxon>
        <taxon>Lophotrochozoa</taxon>
        <taxon>Mollusca</taxon>
        <taxon>Bivalvia</taxon>
        <taxon>Autobranchia</taxon>
        <taxon>Pteriomorphia</taxon>
        <taxon>Mytilida</taxon>
        <taxon>Mytiloidea</taxon>
        <taxon>Mytilidae</taxon>
        <taxon>Mytilinae</taxon>
        <taxon>Mytilus</taxon>
    </lineage>
</organism>
<protein>
    <submittedName>
        <fullName evidence="1">Uncharacterized protein</fullName>
    </submittedName>
</protein>
<dbReference type="AlphaFoldDB" id="A0A8S3SWB3"/>
<dbReference type="Proteomes" id="UP000683360">
    <property type="component" value="Unassembled WGS sequence"/>
</dbReference>
<reference evidence="1" key="1">
    <citation type="submission" date="2021-03" db="EMBL/GenBank/DDBJ databases">
        <authorList>
            <person name="Bekaert M."/>
        </authorList>
    </citation>
    <scope>NUCLEOTIDE SEQUENCE</scope>
</reference>
<proteinExistence type="predicted"/>
<name>A0A8S3SWB3_MYTED</name>
<evidence type="ECO:0000313" key="1">
    <source>
        <dbReference type="EMBL" id="CAG2225084.1"/>
    </source>
</evidence>
<gene>
    <name evidence="1" type="ORF">MEDL_38240</name>
</gene>
<comment type="caution">
    <text evidence="1">The sequence shown here is derived from an EMBL/GenBank/DDBJ whole genome shotgun (WGS) entry which is preliminary data.</text>
</comment>